<dbReference type="Proteomes" id="UP001151699">
    <property type="component" value="Chromosome A"/>
</dbReference>
<dbReference type="InterPro" id="IPR008977">
    <property type="entry name" value="PHM/PNGase_F_dom_sf"/>
</dbReference>
<dbReference type="InterPro" id="IPR000323">
    <property type="entry name" value="Cu2_ascorb_mOase_N"/>
</dbReference>
<dbReference type="GO" id="GO:0042420">
    <property type="term" value="P:dopamine catabolic process"/>
    <property type="evidence" value="ECO:0007669"/>
    <property type="project" value="TreeGrafter"/>
</dbReference>
<proteinExistence type="inferred from homology"/>
<dbReference type="GO" id="GO:0042421">
    <property type="term" value="P:norepinephrine biosynthetic process"/>
    <property type="evidence" value="ECO:0007669"/>
    <property type="project" value="TreeGrafter"/>
</dbReference>
<dbReference type="Gene3D" id="2.60.120.230">
    <property type="match status" value="1"/>
</dbReference>
<evidence type="ECO:0000313" key="6">
    <source>
        <dbReference type="Proteomes" id="UP001151699"/>
    </source>
</evidence>
<dbReference type="GO" id="GO:0004500">
    <property type="term" value="F:dopamine beta-monooxygenase activity"/>
    <property type="evidence" value="ECO:0007669"/>
    <property type="project" value="InterPro"/>
</dbReference>
<dbReference type="InterPro" id="IPR014784">
    <property type="entry name" value="Cu2_ascorb_mOase-like_C"/>
</dbReference>
<keyword evidence="2" id="KW-1015">Disulfide bond</keyword>
<dbReference type="InterPro" id="IPR036939">
    <property type="entry name" value="Cu2_ascorb_mOase_N_sf"/>
</dbReference>
<dbReference type="SMART" id="SM00664">
    <property type="entry name" value="DoH"/>
    <property type="match status" value="1"/>
</dbReference>
<reference evidence="5" key="1">
    <citation type="submission" date="2022-07" db="EMBL/GenBank/DDBJ databases">
        <authorList>
            <person name="Trinca V."/>
            <person name="Uliana J.V.C."/>
            <person name="Torres T.T."/>
            <person name="Ward R.J."/>
            <person name="Monesi N."/>
        </authorList>
    </citation>
    <scope>NUCLEOTIDE SEQUENCE</scope>
    <source>
        <strain evidence="5">HSMRA1968</strain>
        <tissue evidence="5">Whole embryos</tissue>
    </source>
</reference>
<name>A0A9Q0S7H0_9DIPT</name>
<dbReference type="EMBL" id="WJQU01000001">
    <property type="protein sequence ID" value="KAJ6646310.1"/>
    <property type="molecule type" value="Genomic_DNA"/>
</dbReference>
<dbReference type="InterPro" id="IPR045266">
    <property type="entry name" value="DOH_DOMON"/>
</dbReference>
<evidence type="ECO:0000256" key="3">
    <source>
        <dbReference type="ARBA" id="ARBA00023180"/>
    </source>
</evidence>
<organism evidence="5 6">
    <name type="scientific">Pseudolycoriella hygida</name>
    <dbReference type="NCBI Taxonomy" id="35572"/>
    <lineage>
        <taxon>Eukaryota</taxon>
        <taxon>Metazoa</taxon>
        <taxon>Ecdysozoa</taxon>
        <taxon>Arthropoda</taxon>
        <taxon>Hexapoda</taxon>
        <taxon>Insecta</taxon>
        <taxon>Pterygota</taxon>
        <taxon>Neoptera</taxon>
        <taxon>Endopterygota</taxon>
        <taxon>Diptera</taxon>
        <taxon>Nematocera</taxon>
        <taxon>Sciaroidea</taxon>
        <taxon>Sciaridae</taxon>
        <taxon>Pseudolycoriella</taxon>
    </lineage>
</organism>
<feature type="domain" description="DOMON" evidence="4">
    <location>
        <begin position="68"/>
        <end position="184"/>
    </location>
</feature>
<dbReference type="GO" id="GO:0005507">
    <property type="term" value="F:copper ion binding"/>
    <property type="evidence" value="ECO:0007669"/>
    <property type="project" value="InterPro"/>
</dbReference>
<keyword evidence="6" id="KW-1185">Reference proteome</keyword>
<dbReference type="PANTHER" id="PTHR10157">
    <property type="entry name" value="DOPAMINE BETA HYDROXYLASE RELATED"/>
    <property type="match status" value="1"/>
</dbReference>
<dbReference type="Pfam" id="PF01082">
    <property type="entry name" value="Cu2_monooxygen"/>
    <property type="match status" value="1"/>
</dbReference>
<dbReference type="InterPro" id="IPR024548">
    <property type="entry name" value="Cu2_monoox_C"/>
</dbReference>
<comment type="similarity">
    <text evidence="1">Belongs to the copper type II ascorbate-dependent monooxygenase family.</text>
</comment>
<dbReference type="InterPro" id="IPR005018">
    <property type="entry name" value="DOMON_domain"/>
</dbReference>
<dbReference type="Gene3D" id="2.60.120.310">
    <property type="entry name" value="Copper type II, ascorbate-dependent monooxygenase, N-terminal domain"/>
    <property type="match status" value="1"/>
</dbReference>
<evidence type="ECO:0000256" key="2">
    <source>
        <dbReference type="ARBA" id="ARBA00023157"/>
    </source>
</evidence>
<evidence type="ECO:0000313" key="5">
    <source>
        <dbReference type="EMBL" id="KAJ6646310.1"/>
    </source>
</evidence>
<dbReference type="PROSITE" id="PS50836">
    <property type="entry name" value="DOMON"/>
    <property type="match status" value="1"/>
</dbReference>
<dbReference type="FunFam" id="2.60.120.230:FF:000001">
    <property type="entry name" value="Monooxygenase, DBH-like 1"/>
    <property type="match status" value="1"/>
</dbReference>
<dbReference type="PRINTS" id="PR00767">
    <property type="entry name" value="DBMONOXGNASE"/>
</dbReference>
<dbReference type="InterPro" id="IPR028460">
    <property type="entry name" value="Tbh/DBH"/>
</dbReference>
<evidence type="ECO:0000256" key="1">
    <source>
        <dbReference type="ARBA" id="ARBA00010676"/>
    </source>
</evidence>
<accession>A0A9Q0S7H0</accession>
<keyword evidence="3" id="KW-0325">Glycoprotein</keyword>
<dbReference type="GO" id="GO:0006589">
    <property type="term" value="P:octopamine biosynthetic process"/>
    <property type="evidence" value="ECO:0007669"/>
    <property type="project" value="TreeGrafter"/>
</dbReference>
<sequence>MLIRMYYKDQHLSSYSTRHNFYSYSYMSIHQIKIINKTKMKSVLVCLLHIFVSAVTGIHWDHSVFLNDDYRLLWSTKYQDITFEIQVRTLGYVGFGFSRDGNNLGADVAIGWIDNGQTYFQDRHINRNGDGEPFVDPSQDYTLLLGYENATHTVMRFKRKFETCDTSHDIKVTNDTMRVVYMYHEDDPQHGSVVPGSLPNPQLAFKGYVPLSLLQRAHDEQKSFEMANKVHSIELRNEDVTLPDFDETLHWCNVFDLNDIRQKQHIIKFEPVFDSPTSRQYLQQIILYECQGKSLKIESMSQERGHQCNNRNNPAIPCNAIVALWTKGSEGFTFPPEVGYPLDSSKERFYLMETHYHNPNIPKDLEMLHMGPIVDNSGIKLFYTQTLRKHDAGVLSVGMDPNWRHIIPPGHEKVISEGHCVDDCTRKSFPPQGISIFAVIMQTHNSIGKEVKLRQIRKHEELLPIAFDGNLHAGYAEYRKISPSAKVYPGDRIVLECQYDSSDRESITLGGLTEREERCNAFVVYYPRQKKLTTCHSLPSLPTVLHSLGIEEIAIDSNPVLIASPTELAGMTLESRLISYDWENQFDKFQKVTRSGSFRPICLDARNNVLPGTDNIERFSSSPTKFWRAPTATICNARISSTSSHTTTAHDSKNIYVTEMVTRKKGVDDIEVESMSLSNSTGRTPTLFVLLLLQMISFRFVVT</sequence>
<evidence type="ECO:0000259" key="4">
    <source>
        <dbReference type="PROSITE" id="PS50836"/>
    </source>
</evidence>
<dbReference type="Pfam" id="PF03351">
    <property type="entry name" value="DOMON"/>
    <property type="match status" value="1"/>
</dbReference>
<gene>
    <name evidence="5" type="primary">olf413_2</name>
    <name evidence="5" type="ORF">Bhyg_01521</name>
</gene>
<dbReference type="Pfam" id="PF03712">
    <property type="entry name" value="Cu2_monoox_C"/>
    <property type="match status" value="1"/>
</dbReference>
<dbReference type="OrthoDB" id="19261at2759"/>
<protein>
    <submittedName>
        <fullName evidence="5">MOXD1 like 2</fullName>
    </submittedName>
</protein>
<dbReference type="SUPFAM" id="SSF49742">
    <property type="entry name" value="PHM/PNGase F"/>
    <property type="match status" value="2"/>
</dbReference>
<dbReference type="InterPro" id="IPR000945">
    <property type="entry name" value="DBH-like"/>
</dbReference>
<dbReference type="GO" id="GO:0005615">
    <property type="term" value="C:extracellular space"/>
    <property type="evidence" value="ECO:0007669"/>
    <property type="project" value="TreeGrafter"/>
</dbReference>
<dbReference type="CDD" id="cd09631">
    <property type="entry name" value="DOMON_DOH"/>
    <property type="match status" value="1"/>
</dbReference>
<comment type="caution">
    <text evidence="5">The sequence shown here is derived from an EMBL/GenBank/DDBJ whole genome shotgun (WGS) entry which is preliminary data.</text>
</comment>
<dbReference type="PANTHER" id="PTHR10157:SF40">
    <property type="entry name" value="MOXD1 HOMOLOG 2"/>
    <property type="match status" value="1"/>
</dbReference>
<dbReference type="GO" id="GO:0030667">
    <property type="term" value="C:secretory granule membrane"/>
    <property type="evidence" value="ECO:0007669"/>
    <property type="project" value="TreeGrafter"/>
</dbReference>
<dbReference type="AlphaFoldDB" id="A0A9Q0S7H0"/>